<dbReference type="SUPFAM" id="SSF48557">
    <property type="entry name" value="L-aspartase-like"/>
    <property type="match status" value="1"/>
</dbReference>
<dbReference type="Gene3D" id="1.10.275.10">
    <property type="entry name" value="Fumarase/aspartase (N-terminal domain)"/>
    <property type="match status" value="1"/>
</dbReference>
<reference evidence="2 3" key="1">
    <citation type="submission" date="2014-09" db="EMBL/GenBank/DDBJ databases">
        <authorList>
            <person name="Magalhaes I.L.F."/>
            <person name="Oliveira U."/>
            <person name="Santos F.R."/>
            <person name="Vidigal T.H.D.A."/>
            <person name="Brescovit A.D."/>
            <person name="Santos A.J."/>
        </authorList>
    </citation>
    <scope>NUCLEOTIDE SEQUENCE [LARGE SCALE GENOMIC DNA]</scope>
</reference>
<dbReference type="PROSITE" id="PS00488">
    <property type="entry name" value="PAL_HISTIDASE"/>
    <property type="match status" value="1"/>
</dbReference>
<dbReference type="PANTHER" id="PTHR10362">
    <property type="entry name" value="HISTIDINE AMMONIA-LYASE"/>
    <property type="match status" value="1"/>
</dbReference>
<dbReference type="InterPro" id="IPR008948">
    <property type="entry name" value="L-Aspartase-like"/>
</dbReference>
<dbReference type="STRING" id="401625.A0A0P1BBJ3"/>
<dbReference type="GO" id="GO:0016841">
    <property type="term" value="F:ammonia-lyase activity"/>
    <property type="evidence" value="ECO:0007669"/>
    <property type="project" value="InterPro"/>
</dbReference>
<sequence length="688" mass="73579">MSSTMTRRRVVVLDGQQLDVAGLIAIARGEADIAIEPAALDRLLESEKRLVSEKGREGAFDKPMYGINVPFGAAAYSTVQGERLHTLENQLAGLLYGDLGTAGSLADDDPSSSSANTRPTRLDLSMPKEWVRGAIALRAHGFLRGHSGVRSEVLRGLLSLLEHDIVPLVPIRGSISASGDLSPLAYIAWAATGRIDLRVRAKDGSIKTARQALEECRIPPIAFTPRELLATVNGTAVSASVAVLAMQQMRRLFYAAQVVTALMSEAMLSSSSHLDPFIHDVARPHPGQVHVAQNLRALIKDSSLLRTHDEAPSAKVRALSGGASVLDGGVVDEQGQYLHQDRYHIRTSPQVLGPAWEDLEAAHRSLVIELNSTTDNPLVRSSDGAVLHGGNFQGFAVTFACEKMRDVAAMTGRLLHEQLFEIINSTTNNALPACLALSDSETDGGLRGMDIACASYVSELSFLAQRANHFSRNAESGNQSINSMALLGARLALDSAEVLTSLVASALFTAAHALDLRLITISFFATASEKLKAMLPPLQGLSAVAHDSIVWAALSTWMRTWHLATHARASAAGRAFAAAAATATAMASASASATSTQTNQVAPESSRTQDDNFCEMQRGVALMLEELWSSQRREIGVSMYCGVQEAFLPMDQSPSTVGDAVTRLANALREARFDALWTELQADRASSA</sequence>
<dbReference type="InterPro" id="IPR001106">
    <property type="entry name" value="Aromatic_Lyase"/>
</dbReference>
<dbReference type="Gene3D" id="1.20.200.10">
    <property type="entry name" value="Fumarase/aspartase (Central domain)"/>
    <property type="match status" value="1"/>
</dbReference>
<accession>A0A0P1BBJ3</accession>
<evidence type="ECO:0000256" key="1">
    <source>
        <dbReference type="ARBA" id="ARBA00007238"/>
    </source>
</evidence>
<comment type="similarity">
    <text evidence="1">Belongs to the PAL/histidase family.</text>
</comment>
<dbReference type="InterPro" id="IPR022313">
    <property type="entry name" value="Phe/His_NH3-lyase_AS"/>
</dbReference>
<evidence type="ECO:0000313" key="3">
    <source>
        <dbReference type="Proteomes" id="UP000054845"/>
    </source>
</evidence>
<keyword evidence="2" id="KW-0456">Lyase</keyword>
<dbReference type="EMBL" id="CCYA01000181">
    <property type="protein sequence ID" value="CEH12625.1"/>
    <property type="molecule type" value="Genomic_DNA"/>
</dbReference>
<keyword evidence="3" id="KW-1185">Reference proteome</keyword>
<name>A0A0P1BBJ3_9BASI</name>
<dbReference type="Pfam" id="PF00221">
    <property type="entry name" value="Lyase_aromatic"/>
    <property type="match status" value="1"/>
</dbReference>
<dbReference type="InterPro" id="IPR024083">
    <property type="entry name" value="Fumarase/histidase_N"/>
</dbReference>
<protein>
    <submittedName>
        <fullName evidence="2">Phenylalanine and histidine ammonia-lyase</fullName>
    </submittedName>
</protein>
<evidence type="ECO:0000313" key="2">
    <source>
        <dbReference type="EMBL" id="CEH12625.1"/>
    </source>
</evidence>
<dbReference type="AlphaFoldDB" id="A0A0P1BBJ3"/>
<dbReference type="CDD" id="cd00332">
    <property type="entry name" value="PAL-HAL"/>
    <property type="match status" value="1"/>
</dbReference>
<dbReference type="Proteomes" id="UP000054845">
    <property type="component" value="Unassembled WGS sequence"/>
</dbReference>
<organism evidence="2 3">
    <name type="scientific">Ceraceosorus bombacis</name>
    <dbReference type="NCBI Taxonomy" id="401625"/>
    <lineage>
        <taxon>Eukaryota</taxon>
        <taxon>Fungi</taxon>
        <taxon>Dikarya</taxon>
        <taxon>Basidiomycota</taxon>
        <taxon>Ustilaginomycotina</taxon>
        <taxon>Exobasidiomycetes</taxon>
        <taxon>Ceraceosorales</taxon>
        <taxon>Ceraceosoraceae</taxon>
        <taxon>Ceraceosorus</taxon>
    </lineage>
</organism>
<proteinExistence type="inferred from homology"/>
<dbReference type="OrthoDB" id="3354209at2759"/>